<dbReference type="InterPro" id="IPR010827">
    <property type="entry name" value="BamA/TamA_POTRA"/>
</dbReference>
<keyword evidence="6" id="KW-1185">Reference proteome</keyword>
<dbReference type="InterPro" id="IPR008756">
    <property type="entry name" value="Peptidase_M56"/>
</dbReference>
<comment type="caution">
    <text evidence="5">The sequence shown here is derived from an EMBL/GenBank/DDBJ whole genome shotgun (WGS) entry which is preliminary data.</text>
</comment>
<reference evidence="5 6" key="1">
    <citation type="submission" date="2020-08" db="EMBL/GenBank/DDBJ databases">
        <title>Hymenobacter sp.</title>
        <authorList>
            <person name="Kim M.K."/>
        </authorList>
    </citation>
    <scope>NUCLEOTIDE SEQUENCE [LARGE SCALE GENOMIC DNA]</scope>
    <source>
        <strain evidence="5 6">BT507</strain>
    </source>
</reference>
<protein>
    <recommendedName>
        <fullName evidence="4">POTRA domain-containing protein</fullName>
    </recommendedName>
</protein>
<dbReference type="InterPro" id="IPR034746">
    <property type="entry name" value="POTRA"/>
</dbReference>
<proteinExistence type="predicted"/>
<evidence type="ECO:0000313" key="6">
    <source>
        <dbReference type="Proteomes" id="UP000622017"/>
    </source>
</evidence>
<keyword evidence="2 3" id="KW-0472">Membrane</keyword>
<keyword evidence="3" id="KW-1133">Transmembrane helix</keyword>
<evidence type="ECO:0000259" key="4">
    <source>
        <dbReference type="PROSITE" id="PS51779"/>
    </source>
</evidence>
<dbReference type="EMBL" id="JACSCY010000020">
    <property type="protein sequence ID" value="MBC6612972.1"/>
    <property type="molecule type" value="Genomic_DNA"/>
</dbReference>
<feature type="transmembrane region" description="Helical" evidence="3">
    <location>
        <begin position="6"/>
        <end position="27"/>
    </location>
</feature>
<accession>A0ABR7MQY2</accession>
<organism evidence="5 6">
    <name type="scientific">Hymenobacter citatus</name>
    <dbReference type="NCBI Taxonomy" id="2763506"/>
    <lineage>
        <taxon>Bacteria</taxon>
        <taxon>Pseudomonadati</taxon>
        <taxon>Bacteroidota</taxon>
        <taxon>Cytophagia</taxon>
        <taxon>Cytophagales</taxon>
        <taxon>Hymenobacteraceae</taxon>
        <taxon>Hymenobacter</taxon>
    </lineage>
</organism>
<dbReference type="PANTHER" id="PTHR34978">
    <property type="entry name" value="POSSIBLE SENSOR-TRANSDUCER PROTEIN BLAR"/>
    <property type="match status" value="1"/>
</dbReference>
<feature type="domain" description="POTRA" evidence="4">
    <location>
        <begin position="326"/>
        <end position="404"/>
    </location>
</feature>
<comment type="subcellular location">
    <subcellularLocation>
        <location evidence="1">Membrane</location>
    </subcellularLocation>
</comment>
<dbReference type="Proteomes" id="UP000622017">
    <property type="component" value="Unassembled WGS sequence"/>
</dbReference>
<dbReference type="InterPro" id="IPR052173">
    <property type="entry name" value="Beta-lactam_resp_regulator"/>
</dbReference>
<evidence type="ECO:0000256" key="1">
    <source>
        <dbReference type="ARBA" id="ARBA00004370"/>
    </source>
</evidence>
<gene>
    <name evidence="5" type="ORF">H8B15_18770</name>
</gene>
<dbReference type="Gene3D" id="3.10.20.310">
    <property type="entry name" value="membrane protein fhac"/>
    <property type="match status" value="2"/>
</dbReference>
<keyword evidence="3" id="KW-0812">Transmembrane</keyword>
<dbReference type="RefSeq" id="WP_187321188.1">
    <property type="nucleotide sequence ID" value="NZ_JACSCY010000020.1"/>
</dbReference>
<feature type="transmembrane region" description="Helical" evidence="3">
    <location>
        <begin position="284"/>
        <end position="302"/>
    </location>
</feature>
<dbReference type="PANTHER" id="PTHR34978:SF3">
    <property type="entry name" value="SLR0241 PROTEIN"/>
    <property type="match status" value="1"/>
</dbReference>
<dbReference type="Pfam" id="PF07244">
    <property type="entry name" value="POTRA"/>
    <property type="match status" value="1"/>
</dbReference>
<dbReference type="Pfam" id="PF05569">
    <property type="entry name" value="Peptidase_M56"/>
    <property type="match status" value="1"/>
</dbReference>
<evidence type="ECO:0000313" key="5">
    <source>
        <dbReference type="EMBL" id="MBC6612972.1"/>
    </source>
</evidence>
<name>A0ABR7MQY2_9BACT</name>
<feature type="transmembrane region" description="Helical" evidence="3">
    <location>
        <begin position="39"/>
        <end position="62"/>
    </location>
</feature>
<evidence type="ECO:0000256" key="3">
    <source>
        <dbReference type="SAM" id="Phobius"/>
    </source>
</evidence>
<dbReference type="PROSITE" id="PS51779">
    <property type="entry name" value="POTRA"/>
    <property type="match status" value="1"/>
</dbReference>
<evidence type="ECO:0000256" key="2">
    <source>
        <dbReference type="ARBA" id="ARBA00023136"/>
    </source>
</evidence>
<feature type="transmembrane region" description="Helical" evidence="3">
    <location>
        <begin position="96"/>
        <end position="117"/>
    </location>
</feature>
<dbReference type="CDD" id="cd07341">
    <property type="entry name" value="M56_BlaR1_MecR1_like"/>
    <property type="match status" value="1"/>
</dbReference>
<sequence length="487" mass="53414">MTPTSLLLYLAEVSFGTVVFALLYRLVFTQLPTFRWNRWYLLVSLVASFALPLLVGFTPWLAPAAADDPTGPLPALPLRWALAATPTSPLLDTPDYLHRLGWVVLGVYVAGVCYRAWRTGRSLWQLYMLVTAHASVRLPTGRLVHLPTQALPAFSFGPFIFLSSLHQSLSEAERQLLLLHEQVHVRQYHTLDLLGYEVAGWLLWFNPAVRYLGRQVRQVHEYLADTTVAQLPGIGIRQYGSLLLKLVAQQPPFRLTHTFSSSTLTQRIFMLTTSVPTRWQKLRFLLVIPVAATAWAVSSYAGSPLPPTPTEPATASASLTATQAGPTIRRITWQGNTVLSAARLTQALGLKPGAVYDSVALGQRLQSDVTSLYMDQGYLFFSIEPSVVPQSNGTVDLIFTISEGKPARLGTVTLQDARAPAVATAPLLAQLPLHSGDLFSRKKLVESQTLLAQASNIPLAAVQVNPIPVMQLNGSAVVNIEFVLQPK</sequence>